<dbReference type="PANTHER" id="PTHR47782">
    <property type="entry name" value="ZN(II)2CYS6 TRANSCRIPTION FACTOR (EUROFUNG)-RELATED"/>
    <property type="match status" value="1"/>
</dbReference>
<dbReference type="Pfam" id="PF00172">
    <property type="entry name" value="Zn_clus"/>
    <property type="match status" value="1"/>
</dbReference>
<dbReference type="SUPFAM" id="SSF57701">
    <property type="entry name" value="Zn2/Cys6 DNA-binding domain"/>
    <property type="match status" value="1"/>
</dbReference>
<dbReference type="OrthoDB" id="2399539at2759"/>
<gene>
    <name evidence="10" type="ORF">L873DRAFT_1818598</name>
</gene>
<dbReference type="STRING" id="1336337.A0A3N4J3Q5"/>
<keyword evidence="6" id="KW-0804">Transcription</keyword>
<dbReference type="InterPro" id="IPR036864">
    <property type="entry name" value="Zn2-C6_fun-type_DNA-bd_sf"/>
</dbReference>
<organism evidence="10 11">
    <name type="scientific">Choiromyces venosus 120613-1</name>
    <dbReference type="NCBI Taxonomy" id="1336337"/>
    <lineage>
        <taxon>Eukaryota</taxon>
        <taxon>Fungi</taxon>
        <taxon>Dikarya</taxon>
        <taxon>Ascomycota</taxon>
        <taxon>Pezizomycotina</taxon>
        <taxon>Pezizomycetes</taxon>
        <taxon>Pezizales</taxon>
        <taxon>Tuberaceae</taxon>
        <taxon>Choiromyces</taxon>
    </lineage>
</organism>
<dbReference type="GO" id="GO:0008270">
    <property type="term" value="F:zinc ion binding"/>
    <property type="evidence" value="ECO:0007669"/>
    <property type="project" value="InterPro"/>
</dbReference>
<evidence type="ECO:0000256" key="8">
    <source>
        <dbReference type="SAM" id="MobiDB-lite"/>
    </source>
</evidence>
<dbReference type="SMART" id="SM00906">
    <property type="entry name" value="Fungal_trans"/>
    <property type="match status" value="1"/>
</dbReference>
<dbReference type="Gene3D" id="4.10.240.10">
    <property type="entry name" value="Zn(2)-C6 fungal-type DNA-binding domain"/>
    <property type="match status" value="1"/>
</dbReference>
<proteinExistence type="predicted"/>
<dbReference type="Proteomes" id="UP000276215">
    <property type="component" value="Unassembled WGS sequence"/>
</dbReference>
<keyword evidence="5" id="KW-0238">DNA-binding</keyword>
<dbReference type="PROSITE" id="PS00463">
    <property type="entry name" value="ZN2_CY6_FUNGAL_1"/>
    <property type="match status" value="1"/>
</dbReference>
<name>A0A3N4J3Q5_9PEZI</name>
<feature type="compositionally biased region" description="Pro residues" evidence="8">
    <location>
        <begin position="754"/>
        <end position="777"/>
    </location>
</feature>
<feature type="domain" description="Zn(2)-C6 fungal-type" evidence="9">
    <location>
        <begin position="72"/>
        <end position="101"/>
    </location>
</feature>
<feature type="compositionally biased region" description="Low complexity" evidence="8">
    <location>
        <begin position="50"/>
        <end position="71"/>
    </location>
</feature>
<feature type="compositionally biased region" description="Basic and acidic residues" evidence="8">
    <location>
        <begin position="158"/>
        <end position="182"/>
    </location>
</feature>
<dbReference type="InterPro" id="IPR001138">
    <property type="entry name" value="Zn2Cys6_DnaBD"/>
</dbReference>
<feature type="compositionally biased region" description="Polar residues" evidence="8">
    <location>
        <begin position="227"/>
        <end position="264"/>
    </location>
</feature>
<dbReference type="CDD" id="cd00067">
    <property type="entry name" value="GAL4"/>
    <property type="match status" value="1"/>
</dbReference>
<dbReference type="InterPro" id="IPR007219">
    <property type="entry name" value="XnlR_reg_dom"/>
</dbReference>
<sequence>MKTKPPSPTSTSSTGTFPKKSRPLGSPTSSSSIPSPTTHRPTFNAPSPCSSSSTGSSRRRSSGGQISRSISACNRCRSRKTKCDQLFPNCSSCAKAGVECVGIDAATGREVPRSYVDWLEKRVRFLEQEMGISNDSGESNTSETGGGGVKRKLSSAPPEERTETSEERAREDRREDKALHLRPDIENLVSQVGLVSVQGTSAPGFLGGSSGISFARLMFAAVKMTNKDNPQSSQPTSIQPTPVNSSPRPPNTDSEVATDSSTQIPRCRQRPSPAPFPHRHVGENYIDIFFNQANPQTPILHRPSFERIFKRAYSRIEVECGNGLPVDVGSEKDHQHCADLYFLYMVFAIATAMSSRTDALPERYHASAMLHMDSLFSSISLTNNRLDGLKGILLLALYSIMRPAAPGVWYVLGAAMRLAIDLGLHQENTQKAEKMWDPLTLDERRRLWWCTYCLDRQICVYLGRPFGIADEAIKTPFPDEEVDGWSDAPQIDTGSDDKRIRSCRTISIHIFRIRQIQSEIQQVLYQSSSALPRQFSSVEEWRKDVESRLKSWCNSVPKSKADMNNCGYNLSFIDLNYQQTRLLLYGLCPTVPTPSTEAFEVIADSGSRIIRLYRQLHREKCINYTWLACHNLFMAGTSYLCALWHSREVRRKTTVEQIDFNTLACVDVLGSMIDKCPAAQGCRDVFDSLASATVQLCTSEYSMERTGAKRVKMEWQQQRHQNELYQQQQQQVFEHESQVVKNLPASLANIVHVPSPPPTYNPPQQQPQHQPPPPPPTYTDTEILMPPPPQSYRMDHHNPHQGHFYDTVSHGNPVEMMGIMDGRGLFEMIQEVGAVNSATTWEGNMAAATGVHYGAGGGMGMVGGGGGGEIFGNWPGF</sequence>
<evidence type="ECO:0000313" key="11">
    <source>
        <dbReference type="Proteomes" id="UP000276215"/>
    </source>
</evidence>
<dbReference type="PROSITE" id="PS50048">
    <property type="entry name" value="ZN2_CY6_FUNGAL_2"/>
    <property type="match status" value="1"/>
</dbReference>
<dbReference type="GO" id="GO:0000981">
    <property type="term" value="F:DNA-binding transcription factor activity, RNA polymerase II-specific"/>
    <property type="evidence" value="ECO:0007669"/>
    <property type="project" value="InterPro"/>
</dbReference>
<evidence type="ECO:0000256" key="5">
    <source>
        <dbReference type="ARBA" id="ARBA00023125"/>
    </source>
</evidence>
<feature type="region of interest" description="Disordered" evidence="8">
    <location>
        <begin position="750"/>
        <end position="801"/>
    </location>
</feature>
<accession>A0A3N4J3Q5</accession>
<dbReference type="GO" id="GO:0045944">
    <property type="term" value="P:positive regulation of transcription by RNA polymerase II"/>
    <property type="evidence" value="ECO:0007669"/>
    <property type="project" value="TreeGrafter"/>
</dbReference>
<evidence type="ECO:0000256" key="6">
    <source>
        <dbReference type="ARBA" id="ARBA00023163"/>
    </source>
</evidence>
<keyword evidence="4" id="KW-0805">Transcription regulation</keyword>
<keyword evidence="2" id="KW-0479">Metal-binding</keyword>
<keyword evidence="3" id="KW-0862">Zinc</keyword>
<evidence type="ECO:0000256" key="1">
    <source>
        <dbReference type="ARBA" id="ARBA00004123"/>
    </source>
</evidence>
<evidence type="ECO:0000256" key="4">
    <source>
        <dbReference type="ARBA" id="ARBA00023015"/>
    </source>
</evidence>
<keyword evidence="7" id="KW-0539">Nucleus</keyword>
<dbReference type="SMART" id="SM00066">
    <property type="entry name" value="GAL4"/>
    <property type="match status" value="1"/>
</dbReference>
<dbReference type="AlphaFoldDB" id="A0A3N4J3Q5"/>
<dbReference type="GO" id="GO:0005634">
    <property type="term" value="C:nucleus"/>
    <property type="evidence" value="ECO:0007669"/>
    <property type="project" value="UniProtKB-SubCell"/>
</dbReference>
<feature type="region of interest" description="Disordered" evidence="8">
    <location>
        <begin position="226"/>
        <end position="276"/>
    </location>
</feature>
<feature type="region of interest" description="Disordered" evidence="8">
    <location>
        <begin position="130"/>
        <end position="182"/>
    </location>
</feature>
<evidence type="ECO:0000256" key="2">
    <source>
        <dbReference type="ARBA" id="ARBA00022723"/>
    </source>
</evidence>
<reference evidence="10 11" key="1">
    <citation type="journal article" date="2018" name="Nat. Ecol. Evol.">
        <title>Pezizomycetes genomes reveal the molecular basis of ectomycorrhizal truffle lifestyle.</title>
        <authorList>
            <person name="Murat C."/>
            <person name="Payen T."/>
            <person name="Noel B."/>
            <person name="Kuo A."/>
            <person name="Morin E."/>
            <person name="Chen J."/>
            <person name="Kohler A."/>
            <person name="Krizsan K."/>
            <person name="Balestrini R."/>
            <person name="Da Silva C."/>
            <person name="Montanini B."/>
            <person name="Hainaut M."/>
            <person name="Levati E."/>
            <person name="Barry K.W."/>
            <person name="Belfiori B."/>
            <person name="Cichocki N."/>
            <person name="Clum A."/>
            <person name="Dockter R.B."/>
            <person name="Fauchery L."/>
            <person name="Guy J."/>
            <person name="Iotti M."/>
            <person name="Le Tacon F."/>
            <person name="Lindquist E.A."/>
            <person name="Lipzen A."/>
            <person name="Malagnac F."/>
            <person name="Mello A."/>
            <person name="Molinier V."/>
            <person name="Miyauchi S."/>
            <person name="Poulain J."/>
            <person name="Riccioni C."/>
            <person name="Rubini A."/>
            <person name="Sitrit Y."/>
            <person name="Splivallo R."/>
            <person name="Traeger S."/>
            <person name="Wang M."/>
            <person name="Zifcakova L."/>
            <person name="Wipf D."/>
            <person name="Zambonelli A."/>
            <person name="Paolocci F."/>
            <person name="Nowrousian M."/>
            <person name="Ottonello S."/>
            <person name="Baldrian P."/>
            <person name="Spatafora J.W."/>
            <person name="Henrissat B."/>
            <person name="Nagy L.G."/>
            <person name="Aury J.M."/>
            <person name="Wincker P."/>
            <person name="Grigoriev I.V."/>
            <person name="Bonfante P."/>
            <person name="Martin F.M."/>
        </authorList>
    </citation>
    <scope>NUCLEOTIDE SEQUENCE [LARGE SCALE GENOMIC DNA]</scope>
    <source>
        <strain evidence="10 11">120613-1</strain>
    </source>
</reference>
<evidence type="ECO:0000259" key="9">
    <source>
        <dbReference type="PROSITE" id="PS50048"/>
    </source>
</evidence>
<protein>
    <recommendedName>
        <fullName evidence="9">Zn(2)-C6 fungal-type domain-containing protein</fullName>
    </recommendedName>
</protein>
<comment type="subcellular location">
    <subcellularLocation>
        <location evidence="1">Nucleus</location>
    </subcellularLocation>
</comment>
<evidence type="ECO:0000256" key="7">
    <source>
        <dbReference type="ARBA" id="ARBA00023242"/>
    </source>
</evidence>
<dbReference type="Pfam" id="PF04082">
    <property type="entry name" value="Fungal_trans"/>
    <property type="match status" value="1"/>
</dbReference>
<feature type="compositionally biased region" description="Low complexity" evidence="8">
    <location>
        <begin position="9"/>
        <end position="18"/>
    </location>
</feature>
<dbReference type="GO" id="GO:0043565">
    <property type="term" value="F:sequence-specific DNA binding"/>
    <property type="evidence" value="ECO:0007669"/>
    <property type="project" value="TreeGrafter"/>
</dbReference>
<dbReference type="CDD" id="cd12148">
    <property type="entry name" value="fungal_TF_MHR"/>
    <property type="match status" value="1"/>
</dbReference>
<dbReference type="PANTHER" id="PTHR47782:SF1">
    <property type="entry name" value="PYRIMIDINE PATHWAY REGULATORY PROTEIN 1"/>
    <property type="match status" value="1"/>
</dbReference>
<dbReference type="GO" id="GO:0006351">
    <property type="term" value="P:DNA-templated transcription"/>
    <property type="evidence" value="ECO:0007669"/>
    <property type="project" value="InterPro"/>
</dbReference>
<evidence type="ECO:0000256" key="3">
    <source>
        <dbReference type="ARBA" id="ARBA00022833"/>
    </source>
</evidence>
<evidence type="ECO:0000313" key="10">
    <source>
        <dbReference type="EMBL" id="RPA91867.1"/>
    </source>
</evidence>
<keyword evidence="11" id="KW-1185">Reference proteome</keyword>
<feature type="region of interest" description="Disordered" evidence="8">
    <location>
        <begin position="1"/>
        <end position="71"/>
    </location>
</feature>
<dbReference type="EMBL" id="ML120485">
    <property type="protein sequence ID" value="RPA91867.1"/>
    <property type="molecule type" value="Genomic_DNA"/>
</dbReference>
<feature type="compositionally biased region" description="Low complexity" evidence="8">
    <location>
        <begin position="26"/>
        <end position="42"/>
    </location>
</feature>
<dbReference type="InterPro" id="IPR052202">
    <property type="entry name" value="Yeast_MetPath_Reg"/>
</dbReference>